<gene>
    <name evidence="3" type="ORF">PP2015_3254</name>
</gene>
<dbReference type="AlphaFoldDB" id="A0A0S2K6R5"/>
<dbReference type="SMART" id="SM00306">
    <property type="entry name" value="HintN"/>
    <property type="match status" value="1"/>
</dbReference>
<dbReference type="SUPFAM" id="SSF51294">
    <property type="entry name" value="Hedgehog/intein (Hint) domain"/>
    <property type="match status" value="1"/>
</dbReference>
<name>A0A0S2K6R5_9GAMM</name>
<accession>A0A0S2K6R5</accession>
<evidence type="ECO:0000313" key="3">
    <source>
        <dbReference type="EMBL" id="ALO43731.1"/>
    </source>
</evidence>
<dbReference type="EMBL" id="CP013187">
    <property type="protein sequence ID" value="ALO43731.1"/>
    <property type="molecule type" value="Genomic_DNA"/>
</dbReference>
<organism evidence="3 4">
    <name type="scientific">Pseudoalteromonas phenolica</name>
    <dbReference type="NCBI Taxonomy" id="161398"/>
    <lineage>
        <taxon>Bacteria</taxon>
        <taxon>Pseudomonadati</taxon>
        <taxon>Pseudomonadota</taxon>
        <taxon>Gammaproteobacteria</taxon>
        <taxon>Alteromonadales</taxon>
        <taxon>Pseudoalteromonadaceae</taxon>
        <taxon>Pseudoalteromonas</taxon>
    </lineage>
</organism>
<dbReference type="PATRIC" id="fig|161398.10.peg.3317"/>
<dbReference type="PROSITE" id="PS50817">
    <property type="entry name" value="INTEIN_N_TER"/>
    <property type="match status" value="1"/>
</dbReference>
<dbReference type="Proteomes" id="UP000061457">
    <property type="component" value="Chromosome I"/>
</dbReference>
<keyword evidence="1" id="KW-0732">Signal</keyword>
<dbReference type="InterPro" id="IPR003587">
    <property type="entry name" value="Hint_dom_N"/>
</dbReference>
<sequence>MKFNLLALAVSSTLALGSITAHAQPIAQDAVKVSLASNMQQDGVQYLDPDSAEARAELAEMFADAGWTPQNSPQLYKELHTPQKLVSNDLFATARTMNTAFSTQSDKELESLFSHLGFNIVQEGSTKLFKVRLLNSEPKSTKMTVMTIRLVNEKGEQITTKQTSRFFGDASASASRKLIGGEATLESAYDYVKKAKAVYGEGTAYVLFNDGTKVLKKGKVKYDRNAILGMLSKELGRPMTNKNTLVSVKPLPPVKPIIIGPVEPDPIFLRTEQAHEFKYAEKESFQVASFAANNFFDHVVNHPKDWKKADGSNKNVSGQDGKIMVCLNRDYGDCDYPMIQAGGDYNNIPHVTIPFQGQITLPTYISKVLFKEDGVLENNNVQPTDVMIQGKDSFVDKLSNHTNHVRNSFSQYFNINYTFDADTWMPMSVLSWNIPRDKGVFAKPGIFERRQDAYWILNIAIEENWMGSPNDAELYFGISGDDYNAETGYSSYIIASTEAPALPQSGAVYEQAPLQFSYSCLAEGSLILMADGTSVAIETLNIGDLVTGASEFSPKTKETLRIADISVGVEHLPMIQLTTDEGQVLTLTESHPVLREGGHPVWALNVKEGDKIQVNGGLATVTGYEQVDYKDNVYNLKLERVNGDSEQGESFVMFANGISVGDLAMQSENEFDTHKESVEDVLKRLPVEWHTDYLNSLNTDK</sequence>
<dbReference type="RefSeq" id="WP_058031376.1">
    <property type="nucleotide sequence ID" value="NZ_CP013187.1"/>
</dbReference>
<dbReference type="OrthoDB" id="6490967at2"/>
<feature type="signal peptide" evidence="1">
    <location>
        <begin position="1"/>
        <end position="23"/>
    </location>
</feature>
<evidence type="ECO:0000313" key="4">
    <source>
        <dbReference type="Proteomes" id="UP000061457"/>
    </source>
</evidence>
<dbReference type="CDD" id="cd00081">
    <property type="entry name" value="Hint"/>
    <property type="match status" value="1"/>
</dbReference>
<protein>
    <recommendedName>
        <fullName evidence="2">Hint domain-containing protein</fullName>
    </recommendedName>
</protein>
<evidence type="ECO:0000256" key="1">
    <source>
        <dbReference type="SAM" id="SignalP"/>
    </source>
</evidence>
<dbReference type="InterPro" id="IPR036844">
    <property type="entry name" value="Hint_dom_sf"/>
</dbReference>
<dbReference type="InterPro" id="IPR006141">
    <property type="entry name" value="Intein_N"/>
</dbReference>
<evidence type="ECO:0000259" key="2">
    <source>
        <dbReference type="SMART" id="SM00306"/>
    </source>
</evidence>
<proteinExistence type="predicted"/>
<reference evidence="3 4" key="1">
    <citation type="submission" date="2015-11" db="EMBL/GenBank/DDBJ databases">
        <authorList>
            <person name="Zhang Y."/>
            <person name="Guo Z."/>
        </authorList>
    </citation>
    <scope>NUCLEOTIDE SEQUENCE [LARGE SCALE GENOMIC DNA]</scope>
    <source>
        <strain evidence="3 4">KCTC 12086</strain>
    </source>
</reference>
<dbReference type="Gene3D" id="2.170.16.10">
    <property type="entry name" value="Hedgehog/Intein (Hint) domain"/>
    <property type="match status" value="1"/>
</dbReference>
<feature type="domain" description="Hint" evidence="2">
    <location>
        <begin position="518"/>
        <end position="616"/>
    </location>
</feature>
<dbReference type="KEGG" id="pphe:PP2015_3254"/>
<dbReference type="GO" id="GO:0016539">
    <property type="term" value="P:intein-mediated protein splicing"/>
    <property type="evidence" value="ECO:0007669"/>
    <property type="project" value="InterPro"/>
</dbReference>
<keyword evidence="4" id="KW-1185">Reference proteome</keyword>
<dbReference type="STRING" id="161398.PP2015_3254"/>
<feature type="chain" id="PRO_5006601201" description="Hint domain-containing protein" evidence="1">
    <location>
        <begin position="24"/>
        <end position="701"/>
    </location>
</feature>